<dbReference type="Proteomes" id="UP000002431">
    <property type="component" value="Chromosome"/>
</dbReference>
<dbReference type="STRING" id="319795.Dgeo_0492"/>
<dbReference type="HOGENOM" id="CLU_1007311_0_0_0"/>
<dbReference type="AlphaFoldDB" id="Q1J140"/>
<evidence type="ECO:0000313" key="2">
    <source>
        <dbReference type="Proteomes" id="UP000002431"/>
    </source>
</evidence>
<protein>
    <recommendedName>
        <fullName evidence="3">Quinate 5-dehydrogenase</fullName>
    </recommendedName>
</protein>
<reference evidence="1" key="1">
    <citation type="submission" date="2006-04" db="EMBL/GenBank/DDBJ databases">
        <title>Complete sequence of chromosome of Deinococcus geothermalis DSM 11300.</title>
        <authorList>
            <consortium name="US DOE Joint Genome Institute"/>
            <person name="Copeland A."/>
            <person name="Lucas S."/>
            <person name="Lapidus A."/>
            <person name="Barry K."/>
            <person name="Detter J.C."/>
            <person name="Glavina del Rio T."/>
            <person name="Hammon N."/>
            <person name="Israni S."/>
            <person name="Dalin E."/>
            <person name="Tice H."/>
            <person name="Pitluck S."/>
            <person name="Brettin T."/>
            <person name="Bruce D."/>
            <person name="Han C."/>
            <person name="Tapia R."/>
            <person name="Saunders E."/>
            <person name="Gilna P."/>
            <person name="Schmutz J."/>
            <person name="Larimer F."/>
            <person name="Land M."/>
            <person name="Hauser L."/>
            <person name="Kyrpides N."/>
            <person name="Kim E."/>
            <person name="Daly M.J."/>
            <person name="Fredrickson J.K."/>
            <person name="Makarova K.S."/>
            <person name="Gaidamakova E.K."/>
            <person name="Zhai M."/>
            <person name="Richardson P."/>
        </authorList>
    </citation>
    <scope>NUCLEOTIDE SEQUENCE</scope>
    <source>
        <strain evidence="1">DSM 11300</strain>
    </source>
</reference>
<sequence>MPQMRSGCSRLHRMSLLRSWQPAPAGFKHVVSVSLGASKRNAREEISVLGQPFVLERIGTDGDAKQAAELFRALDGRVDAFGLGGADLYVIAAGRRYTFNNVRKLVANAKITPVLDGSGLKNTLERDAVAQLDPLLNWRMQKVLMVSAVDRFGMAEALAQAGADVVYGDIVFGLNLDIPLRSLTALRRVAHLALPVITQLPQDWFYPTGAKQDSSVQGKGTRYYAWADVIAGDTHYAKRYAPHDLRGKTILTQTITEADRVWMKERGVARLITTTPRIGSRNFATNVLEAFFVALSGKREALSEQEYLHYIRELGFRPEINELSGTSGSGIHSR</sequence>
<organism evidence="1 2">
    <name type="scientific">Deinococcus geothermalis (strain DSM 11300 / CIP 105573 / AG-3a)</name>
    <dbReference type="NCBI Taxonomy" id="319795"/>
    <lineage>
        <taxon>Bacteria</taxon>
        <taxon>Thermotogati</taxon>
        <taxon>Deinococcota</taxon>
        <taxon>Deinococci</taxon>
        <taxon>Deinococcales</taxon>
        <taxon>Deinococcaceae</taxon>
        <taxon>Deinococcus</taxon>
    </lineage>
</organism>
<accession>Q1J140</accession>
<dbReference type="EMBL" id="CP000359">
    <property type="protein sequence ID" value="ABF44794.1"/>
    <property type="molecule type" value="Genomic_DNA"/>
</dbReference>
<proteinExistence type="predicted"/>
<evidence type="ECO:0000313" key="1">
    <source>
        <dbReference type="EMBL" id="ABF44794.1"/>
    </source>
</evidence>
<dbReference type="eggNOG" id="COG5322">
    <property type="taxonomic scope" value="Bacteria"/>
</dbReference>
<gene>
    <name evidence="1" type="ordered locus">Dgeo_0492</name>
</gene>
<evidence type="ECO:0008006" key="3">
    <source>
        <dbReference type="Google" id="ProtNLM"/>
    </source>
</evidence>
<dbReference type="KEGG" id="dge:Dgeo_0492"/>
<keyword evidence="2" id="KW-1185">Reference proteome</keyword>
<name>Q1J140_DEIGD</name>